<comment type="caution">
    <text evidence="2">The sequence shown here is derived from an EMBL/GenBank/DDBJ whole genome shotgun (WGS) entry which is preliminary data.</text>
</comment>
<organism evidence="2 3">
    <name type="scientific">Setomelanomma holmii</name>
    <dbReference type="NCBI Taxonomy" id="210430"/>
    <lineage>
        <taxon>Eukaryota</taxon>
        <taxon>Fungi</taxon>
        <taxon>Dikarya</taxon>
        <taxon>Ascomycota</taxon>
        <taxon>Pezizomycotina</taxon>
        <taxon>Dothideomycetes</taxon>
        <taxon>Pleosporomycetidae</taxon>
        <taxon>Pleosporales</taxon>
        <taxon>Pleosporineae</taxon>
        <taxon>Phaeosphaeriaceae</taxon>
        <taxon>Setomelanomma</taxon>
    </lineage>
</organism>
<name>A0A9P4LSD5_9PLEO</name>
<sequence length="127" mass="14027">MSKKMSTLKRPISQTAPALHDSAPNTRKRPFPGQREATTTTTNPPAQTTNLTLAIPSPSPTLVPALLQHYPSTETQPLLQGAPTTKSARLHKLLREHPVHTTTAVQGIYKDDIFLTNKLRMQMPEVK</sequence>
<dbReference type="Proteomes" id="UP000799777">
    <property type="component" value="Unassembled WGS sequence"/>
</dbReference>
<proteinExistence type="predicted"/>
<accession>A0A9P4LSD5</accession>
<dbReference type="EMBL" id="ML978165">
    <property type="protein sequence ID" value="KAF2033644.1"/>
    <property type="molecule type" value="Genomic_DNA"/>
</dbReference>
<dbReference type="AlphaFoldDB" id="A0A9P4LSD5"/>
<gene>
    <name evidence="2" type="ORF">EK21DRAFT_86125</name>
</gene>
<keyword evidence="3" id="KW-1185">Reference proteome</keyword>
<evidence type="ECO:0000313" key="2">
    <source>
        <dbReference type="EMBL" id="KAF2033644.1"/>
    </source>
</evidence>
<feature type="region of interest" description="Disordered" evidence="1">
    <location>
        <begin position="1"/>
        <end position="50"/>
    </location>
</feature>
<evidence type="ECO:0000313" key="3">
    <source>
        <dbReference type="Proteomes" id="UP000799777"/>
    </source>
</evidence>
<reference evidence="2" key="1">
    <citation type="journal article" date="2020" name="Stud. Mycol.">
        <title>101 Dothideomycetes genomes: a test case for predicting lifestyles and emergence of pathogens.</title>
        <authorList>
            <person name="Haridas S."/>
            <person name="Albert R."/>
            <person name="Binder M."/>
            <person name="Bloem J."/>
            <person name="Labutti K."/>
            <person name="Salamov A."/>
            <person name="Andreopoulos B."/>
            <person name="Baker S."/>
            <person name="Barry K."/>
            <person name="Bills G."/>
            <person name="Bluhm B."/>
            <person name="Cannon C."/>
            <person name="Castanera R."/>
            <person name="Culley D."/>
            <person name="Daum C."/>
            <person name="Ezra D."/>
            <person name="Gonzalez J."/>
            <person name="Henrissat B."/>
            <person name="Kuo A."/>
            <person name="Liang C."/>
            <person name="Lipzen A."/>
            <person name="Lutzoni F."/>
            <person name="Magnuson J."/>
            <person name="Mondo S."/>
            <person name="Nolan M."/>
            <person name="Ohm R."/>
            <person name="Pangilinan J."/>
            <person name="Park H.-J."/>
            <person name="Ramirez L."/>
            <person name="Alfaro M."/>
            <person name="Sun H."/>
            <person name="Tritt A."/>
            <person name="Yoshinaga Y."/>
            <person name="Zwiers L.-H."/>
            <person name="Turgeon B."/>
            <person name="Goodwin S."/>
            <person name="Spatafora J."/>
            <person name="Crous P."/>
            <person name="Grigoriev I."/>
        </authorList>
    </citation>
    <scope>NUCLEOTIDE SEQUENCE</scope>
    <source>
        <strain evidence="2">CBS 110217</strain>
    </source>
</reference>
<feature type="compositionally biased region" description="Low complexity" evidence="1">
    <location>
        <begin position="37"/>
        <end position="50"/>
    </location>
</feature>
<protein>
    <submittedName>
        <fullName evidence="2">Uncharacterized protein</fullName>
    </submittedName>
</protein>
<evidence type="ECO:0000256" key="1">
    <source>
        <dbReference type="SAM" id="MobiDB-lite"/>
    </source>
</evidence>